<reference evidence="2" key="1">
    <citation type="submission" date="2023-04" db="EMBL/GenBank/DDBJ databases">
        <title>Chromosome-level genome of Chaenocephalus aceratus.</title>
        <authorList>
            <person name="Park H."/>
        </authorList>
    </citation>
    <scope>NUCLEOTIDE SEQUENCE</scope>
    <source>
        <strain evidence="2">DE</strain>
        <tissue evidence="2">Muscle</tissue>
    </source>
</reference>
<comment type="caution">
    <text evidence="2">The sequence shown here is derived from an EMBL/GenBank/DDBJ whole genome shotgun (WGS) entry which is preliminary data.</text>
</comment>
<evidence type="ECO:0000313" key="2">
    <source>
        <dbReference type="EMBL" id="KAK1897609.1"/>
    </source>
</evidence>
<sequence length="70" mass="8062">MKAFSANLMEEMRMQFSTKDVLPTPKSPTRNRHHHTTETRFPQTRRRQADTLHQFTSGTHRADPSAGVVV</sequence>
<name>A0AAD9CA41_DISEL</name>
<accession>A0AAD9CA41</accession>
<dbReference type="Proteomes" id="UP001228049">
    <property type="component" value="Unassembled WGS sequence"/>
</dbReference>
<dbReference type="AlphaFoldDB" id="A0AAD9CA41"/>
<protein>
    <submittedName>
        <fullName evidence="2">Protein Dicer</fullName>
    </submittedName>
</protein>
<evidence type="ECO:0000256" key="1">
    <source>
        <dbReference type="SAM" id="MobiDB-lite"/>
    </source>
</evidence>
<organism evidence="2 3">
    <name type="scientific">Dissostichus eleginoides</name>
    <name type="common">Patagonian toothfish</name>
    <name type="synonym">Dissostichus amissus</name>
    <dbReference type="NCBI Taxonomy" id="100907"/>
    <lineage>
        <taxon>Eukaryota</taxon>
        <taxon>Metazoa</taxon>
        <taxon>Chordata</taxon>
        <taxon>Craniata</taxon>
        <taxon>Vertebrata</taxon>
        <taxon>Euteleostomi</taxon>
        <taxon>Actinopterygii</taxon>
        <taxon>Neopterygii</taxon>
        <taxon>Teleostei</taxon>
        <taxon>Neoteleostei</taxon>
        <taxon>Acanthomorphata</taxon>
        <taxon>Eupercaria</taxon>
        <taxon>Perciformes</taxon>
        <taxon>Notothenioidei</taxon>
        <taxon>Nototheniidae</taxon>
        <taxon>Dissostichus</taxon>
    </lineage>
</organism>
<evidence type="ECO:0000313" key="3">
    <source>
        <dbReference type="Proteomes" id="UP001228049"/>
    </source>
</evidence>
<feature type="region of interest" description="Disordered" evidence="1">
    <location>
        <begin position="16"/>
        <end position="70"/>
    </location>
</feature>
<gene>
    <name evidence="2" type="ORF">KUDE01_017140</name>
</gene>
<dbReference type="EMBL" id="JASDAP010000009">
    <property type="protein sequence ID" value="KAK1897609.1"/>
    <property type="molecule type" value="Genomic_DNA"/>
</dbReference>
<proteinExistence type="predicted"/>
<keyword evidence="3" id="KW-1185">Reference proteome</keyword>